<dbReference type="PROSITE" id="PS00687">
    <property type="entry name" value="ALDEHYDE_DEHYDR_GLU"/>
    <property type="match status" value="1"/>
</dbReference>
<dbReference type="PANTHER" id="PTHR43570:SF20">
    <property type="entry name" value="ALDEHYDE DEHYDROGENASE ALDX-RELATED"/>
    <property type="match status" value="1"/>
</dbReference>
<proteinExistence type="inferred from homology"/>
<evidence type="ECO:0000256" key="4">
    <source>
        <dbReference type="PIRNR" id="PIRNR036492"/>
    </source>
</evidence>
<dbReference type="InterPro" id="IPR016162">
    <property type="entry name" value="Ald_DH_N"/>
</dbReference>
<dbReference type="SUPFAM" id="SSF53720">
    <property type="entry name" value="ALDH-like"/>
    <property type="match status" value="1"/>
</dbReference>
<evidence type="ECO:0000256" key="1">
    <source>
        <dbReference type="ARBA" id="ARBA00009986"/>
    </source>
</evidence>
<comment type="similarity">
    <text evidence="1 4 6">Belongs to the aldehyde dehydrogenase family.</text>
</comment>
<name>A0ABW8STY1_9CLOT</name>
<dbReference type="InterPro" id="IPR016161">
    <property type="entry name" value="Ald_DH/histidinol_DH"/>
</dbReference>
<keyword evidence="2 4" id="KW-0560">Oxidoreductase</keyword>
<evidence type="ECO:0000259" key="7">
    <source>
        <dbReference type="Pfam" id="PF00171"/>
    </source>
</evidence>
<dbReference type="InterPro" id="IPR029510">
    <property type="entry name" value="Ald_DH_CS_GLU"/>
</dbReference>
<evidence type="ECO:0000256" key="5">
    <source>
        <dbReference type="PROSITE-ProRule" id="PRU10007"/>
    </source>
</evidence>
<dbReference type="InterPro" id="IPR016163">
    <property type="entry name" value="Ald_DH_C"/>
</dbReference>
<evidence type="ECO:0000313" key="9">
    <source>
        <dbReference type="Proteomes" id="UP001623660"/>
    </source>
</evidence>
<dbReference type="Gene3D" id="3.40.309.10">
    <property type="entry name" value="Aldehyde Dehydrogenase, Chain A, domain 2"/>
    <property type="match status" value="1"/>
</dbReference>
<sequence length="473" mass="53637">MDYDALVLEKEITKVFNLQMNNKQKLRESTAKDRIEKLKKLNNCILNHKTDIINAMYDDFRKPEEEVLMTEIYPVASEIRHTIKSLHKWMKDKKIKTPISFFGTKCRIRHEPYGISLIMSPWNFPFLLTLDPLVSAIAAGNCVIVKPSELSPASSACIKKMLSEIFSEDEVAVFEGDDKVCEALLEKPFDNIFFTGSPSKGKMVMSAASKNLTNVTLELGGKSPVIIDRSADLDIAARRIAWGKCLNAGQICVAPDYLFIPEGKKEEFIKFYIKYTTQYYGNINNAKNMKYCRIINKNHYNRIKELVDEAVSKGAKINFGGFYDETDNYISPTILTDIPTDCKILEEEIFGPVLPIITYNNIDDVVKYVNSKPKPLALYIFSQDNNVTNSLLKKIDSGDTVINDVVLHVANVKMPFGGVSNSGLGKTHGYEGFRAFTHERSYLKQAKKSTMTLCYPPFTKATNYIIEMLIKYF</sequence>
<dbReference type="InterPro" id="IPR015590">
    <property type="entry name" value="Aldehyde_DH_dom"/>
</dbReference>
<evidence type="ECO:0000256" key="3">
    <source>
        <dbReference type="ARBA" id="ARBA00023027"/>
    </source>
</evidence>
<dbReference type="InterPro" id="IPR012394">
    <property type="entry name" value="Aldehyde_DH_NAD(P)"/>
</dbReference>
<keyword evidence="9" id="KW-1185">Reference proteome</keyword>
<dbReference type="Proteomes" id="UP001623660">
    <property type="component" value="Unassembled WGS sequence"/>
</dbReference>
<evidence type="ECO:0000313" key="8">
    <source>
        <dbReference type="EMBL" id="MFL0198518.1"/>
    </source>
</evidence>
<feature type="domain" description="Aldehyde dehydrogenase" evidence="7">
    <location>
        <begin position="20"/>
        <end position="439"/>
    </location>
</feature>
<dbReference type="Pfam" id="PF00171">
    <property type="entry name" value="Aldedh"/>
    <property type="match status" value="1"/>
</dbReference>
<reference evidence="8 9" key="1">
    <citation type="submission" date="2024-11" db="EMBL/GenBank/DDBJ databases">
        <authorList>
            <person name="Heng Y.C."/>
            <person name="Lim A.C.H."/>
            <person name="Lee J.K.Y."/>
            <person name="Kittelmann S."/>
        </authorList>
    </citation>
    <scope>NUCLEOTIDE SEQUENCE [LARGE SCALE GENOMIC DNA]</scope>
    <source>
        <strain evidence="8 9">WILCCON 0269</strain>
    </source>
</reference>
<accession>A0ABW8STY1</accession>
<gene>
    <name evidence="8" type="ORF">ACJDU8_23600</name>
</gene>
<organism evidence="8 9">
    <name type="scientific">Candidatus Clostridium eludens</name>
    <dbReference type="NCBI Taxonomy" id="3381663"/>
    <lineage>
        <taxon>Bacteria</taxon>
        <taxon>Bacillati</taxon>
        <taxon>Bacillota</taxon>
        <taxon>Clostridia</taxon>
        <taxon>Eubacteriales</taxon>
        <taxon>Clostridiaceae</taxon>
        <taxon>Clostridium</taxon>
    </lineage>
</organism>
<dbReference type="PIRSF" id="PIRSF036492">
    <property type="entry name" value="ALDH"/>
    <property type="match status" value="1"/>
</dbReference>
<dbReference type="Gene3D" id="3.40.605.10">
    <property type="entry name" value="Aldehyde Dehydrogenase, Chain A, domain 1"/>
    <property type="match status" value="1"/>
</dbReference>
<evidence type="ECO:0000256" key="6">
    <source>
        <dbReference type="RuleBase" id="RU003345"/>
    </source>
</evidence>
<dbReference type="RefSeq" id="WP_406794629.1">
    <property type="nucleotide sequence ID" value="NZ_JBJHZX010000065.1"/>
</dbReference>
<dbReference type="EMBL" id="JBJHZX010000065">
    <property type="protein sequence ID" value="MFL0198518.1"/>
    <property type="molecule type" value="Genomic_DNA"/>
</dbReference>
<dbReference type="CDD" id="cd07134">
    <property type="entry name" value="ALDH_AlkH-like"/>
    <property type="match status" value="1"/>
</dbReference>
<dbReference type="PANTHER" id="PTHR43570">
    <property type="entry name" value="ALDEHYDE DEHYDROGENASE"/>
    <property type="match status" value="1"/>
</dbReference>
<evidence type="ECO:0000256" key="2">
    <source>
        <dbReference type="ARBA" id="ARBA00023002"/>
    </source>
</evidence>
<feature type="active site" evidence="5">
    <location>
        <position position="218"/>
    </location>
</feature>
<protein>
    <recommendedName>
        <fullName evidence="4">Aldehyde dehydrogenase</fullName>
    </recommendedName>
</protein>
<keyword evidence="3" id="KW-0520">NAD</keyword>
<comment type="caution">
    <text evidence="8">The sequence shown here is derived from an EMBL/GenBank/DDBJ whole genome shotgun (WGS) entry which is preliminary data.</text>
</comment>